<dbReference type="SUPFAM" id="SSF56801">
    <property type="entry name" value="Acetyl-CoA synthetase-like"/>
    <property type="match status" value="1"/>
</dbReference>
<evidence type="ECO:0000313" key="6">
    <source>
        <dbReference type="Proteomes" id="UP000275401"/>
    </source>
</evidence>
<gene>
    <name evidence="5" type="ORF">EEJ42_48885</name>
</gene>
<dbReference type="GO" id="GO:0031956">
    <property type="term" value="F:medium-chain fatty acid-CoA ligase activity"/>
    <property type="evidence" value="ECO:0007669"/>
    <property type="project" value="TreeGrafter"/>
</dbReference>
<sequence length="519" mass="55870">MTISDQLARHARMTPAAAAFTFAGTHRSYGQLDDRVSRLANAMAERGVGTGDRVAVLAHNGLEIVETYLACARAGAICVPLNFRLVADEIAYQLNDSGAVLTVVDAPLARTFADARTRAGSPTARLVVGRTDDAFVGVESYEDALRTASPDHVPSAADLHAPAFIMYTSGTTGRPKGAVLTHYNVLTQTVSKALHVGMRQDCRTWLIPTPMFHIAGLASMATSLFVGGRTVLGRSVAFDAAATVDLLERERVNCCFFVPAQWQAICDLPDIGERDLSALRLVSWGAAPASTTLLRRMVELFGHADITTTFGQTETCGVTTILQSEAALRKIGSVGTPMLNMEVRVVDEKGADVPPGEVGEIVYRGPSVMTEYWNKPAETAATFAGGWFHSGDLVRQDEDGYLYVVDRLKDMIISGGENVYCVEVEDVVAAHPQVAEVAVVGVPDEKWGETPLAVVVPADPAEPPTNEDITRWCRERLAAYKCPRRVSIVDILPRNPSGKVRKNELRGRARSLSAGGHLA</sequence>
<dbReference type="AlphaFoldDB" id="A0A3M8SH25"/>
<dbReference type="InterPro" id="IPR025110">
    <property type="entry name" value="AMP-bd_C"/>
</dbReference>
<feature type="domain" description="AMP-binding enzyme C-terminal" evidence="4">
    <location>
        <begin position="423"/>
        <end position="499"/>
    </location>
</feature>
<reference evidence="5 6" key="1">
    <citation type="submission" date="2018-11" db="EMBL/GenBank/DDBJ databases">
        <title>The Potential of Streptomyces as Biocontrol Agents against the Tomato grey mould, Botrytis cinerea (Gray mold) Frontiers in Microbiology.</title>
        <authorList>
            <person name="Li D."/>
        </authorList>
    </citation>
    <scope>NUCLEOTIDE SEQUENCE [LARGE SCALE GENOMIC DNA]</scope>
    <source>
        <strain evidence="5 6">NEAU-LD23</strain>
    </source>
</reference>
<evidence type="ECO:0000259" key="3">
    <source>
        <dbReference type="Pfam" id="PF00501"/>
    </source>
</evidence>
<evidence type="ECO:0000259" key="4">
    <source>
        <dbReference type="Pfam" id="PF13193"/>
    </source>
</evidence>
<protein>
    <submittedName>
        <fullName evidence="5">Long-chain-fatty-acid--CoA ligase</fullName>
    </submittedName>
</protein>
<proteinExistence type="inferred from homology"/>
<dbReference type="Pfam" id="PF13193">
    <property type="entry name" value="AMP-binding_C"/>
    <property type="match status" value="1"/>
</dbReference>
<evidence type="ECO:0000313" key="5">
    <source>
        <dbReference type="EMBL" id="RNF78242.1"/>
    </source>
</evidence>
<dbReference type="InterPro" id="IPR042099">
    <property type="entry name" value="ANL_N_sf"/>
</dbReference>
<evidence type="ECO:0000256" key="1">
    <source>
        <dbReference type="ARBA" id="ARBA00006432"/>
    </source>
</evidence>
<dbReference type="NCBIfam" id="NF004837">
    <property type="entry name" value="PRK06187.1"/>
    <property type="match status" value="1"/>
</dbReference>
<accession>A0A3M8SH25</accession>
<evidence type="ECO:0000256" key="2">
    <source>
        <dbReference type="ARBA" id="ARBA00022598"/>
    </source>
</evidence>
<organism evidence="5 6">
    <name type="scientific">Streptomyces botrytidirepellens</name>
    <dbReference type="NCBI Taxonomy" id="2486417"/>
    <lineage>
        <taxon>Bacteria</taxon>
        <taxon>Bacillati</taxon>
        <taxon>Actinomycetota</taxon>
        <taxon>Actinomycetes</taxon>
        <taxon>Kitasatosporales</taxon>
        <taxon>Streptomycetaceae</taxon>
        <taxon>Streptomyces</taxon>
    </lineage>
</organism>
<dbReference type="Gene3D" id="3.40.50.12780">
    <property type="entry name" value="N-terminal domain of ligase-like"/>
    <property type="match status" value="1"/>
</dbReference>
<keyword evidence="2 5" id="KW-0436">Ligase</keyword>
<comment type="similarity">
    <text evidence="1">Belongs to the ATP-dependent AMP-binding enzyme family.</text>
</comment>
<dbReference type="GO" id="GO:0006631">
    <property type="term" value="P:fatty acid metabolic process"/>
    <property type="evidence" value="ECO:0007669"/>
    <property type="project" value="TreeGrafter"/>
</dbReference>
<feature type="domain" description="AMP-dependent synthetase/ligase" evidence="3">
    <location>
        <begin position="8"/>
        <end position="373"/>
    </location>
</feature>
<dbReference type="InterPro" id="IPR000873">
    <property type="entry name" value="AMP-dep_synth/lig_dom"/>
</dbReference>
<dbReference type="EMBL" id="RIBZ01000881">
    <property type="protein sequence ID" value="RNF78242.1"/>
    <property type="molecule type" value="Genomic_DNA"/>
</dbReference>
<dbReference type="Proteomes" id="UP000275401">
    <property type="component" value="Unassembled WGS sequence"/>
</dbReference>
<dbReference type="RefSeq" id="WP_123108606.1">
    <property type="nucleotide sequence ID" value="NZ_RIBZ01000881.1"/>
</dbReference>
<comment type="caution">
    <text evidence="5">The sequence shown here is derived from an EMBL/GenBank/DDBJ whole genome shotgun (WGS) entry which is preliminary data.</text>
</comment>
<dbReference type="Pfam" id="PF00501">
    <property type="entry name" value="AMP-binding"/>
    <property type="match status" value="1"/>
</dbReference>
<keyword evidence="6" id="KW-1185">Reference proteome</keyword>
<dbReference type="PANTHER" id="PTHR43201">
    <property type="entry name" value="ACYL-COA SYNTHETASE"/>
    <property type="match status" value="1"/>
</dbReference>
<dbReference type="InterPro" id="IPR020845">
    <property type="entry name" value="AMP-binding_CS"/>
</dbReference>
<dbReference type="FunFam" id="3.30.300.30:FF:000008">
    <property type="entry name" value="2,3-dihydroxybenzoate-AMP ligase"/>
    <property type="match status" value="1"/>
</dbReference>
<dbReference type="Gene3D" id="3.30.300.30">
    <property type="match status" value="1"/>
</dbReference>
<name>A0A3M8SH25_9ACTN</name>
<dbReference type="PROSITE" id="PS00455">
    <property type="entry name" value="AMP_BINDING"/>
    <property type="match status" value="1"/>
</dbReference>
<dbReference type="PANTHER" id="PTHR43201:SF5">
    <property type="entry name" value="MEDIUM-CHAIN ACYL-COA LIGASE ACSF2, MITOCHONDRIAL"/>
    <property type="match status" value="1"/>
</dbReference>
<dbReference type="InterPro" id="IPR045851">
    <property type="entry name" value="AMP-bd_C_sf"/>
</dbReference>
<dbReference type="CDD" id="cd17631">
    <property type="entry name" value="FACL_FadD13-like"/>
    <property type="match status" value="1"/>
</dbReference>